<name>V4TCV3_9HYPH</name>
<feature type="transmembrane region" description="Helical" evidence="1">
    <location>
        <begin position="141"/>
        <end position="163"/>
    </location>
</feature>
<dbReference type="EMBL" id="AWXZ01000035">
    <property type="protein sequence ID" value="ESR24133.1"/>
    <property type="molecule type" value="Genomic_DNA"/>
</dbReference>
<accession>V4TCV3</accession>
<organism evidence="2 3">
    <name type="scientific">Lutibaculum baratangense AMV1</name>
    <dbReference type="NCBI Taxonomy" id="631454"/>
    <lineage>
        <taxon>Bacteria</taxon>
        <taxon>Pseudomonadati</taxon>
        <taxon>Pseudomonadota</taxon>
        <taxon>Alphaproteobacteria</taxon>
        <taxon>Hyphomicrobiales</taxon>
        <taxon>Tepidamorphaceae</taxon>
        <taxon>Lutibaculum</taxon>
    </lineage>
</organism>
<evidence type="ECO:0000313" key="2">
    <source>
        <dbReference type="EMBL" id="ESR24133.1"/>
    </source>
</evidence>
<dbReference type="Proteomes" id="UP000017819">
    <property type="component" value="Unassembled WGS sequence"/>
</dbReference>
<evidence type="ECO:0008006" key="4">
    <source>
        <dbReference type="Google" id="ProtNLM"/>
    </source>
</evidence>
<keyword evidence="1" id="KW-1133">Transmembrane helix</keyword>
<evidence type="ECO:0000256" key="1">
    <source>
        <dbReference type="SAM" id="Phobius"/>
    </source>
</evidence>
<sequence>MTINPTMRLAALVTVTVVGSMSLGGLYLLDEAKRNETAKLESSVRGAWTIGRASAGGSSLDDLVANGRRLTEMTNVTGGVILELGKEVARFGLTSGDTPQEITLRQRLFGEPTHAVHIRDSAHDVTLVANAADRTATLRRAAASVFGLTLLIASLLGGLVAWLGDRWIGRPQRALTDMLLHPSEDAPQKVQAMGRHGQSFDRLAAAAGKSARRVAILSAPALQRAQVLVEHFPHPVLVFGGDGQLLAGNRATMQMFGAADLETLREAQPISALRLSDGTPLADTISGDARIAQATATVGDVEHRGLLAFDRLPDPEEGVDRFVATFVDLAGVEADESRAAPDPRMRRMTATLETCLILIEAMAAGESADRVAPVALGSLVADWRDQSRERDLIGEFIVGSLPIVEGDPTTLQNILASALHVVRGRSSAERPHLMVDSEASTEGVVVTISEAGMAEIGEEDSVAVALAALMKLLARAGGTLVSAGGGAEGNSLAFRLGSSAGDTQVPMSQAA</sequence>
<feature type="transmembrane region" description="Helical" evidence="1">
    <location>
        <begin position="6"/>
        <end position="29"/>
    </location>
</feature>
<comment type="caution">
    <text evidence="2">The sequence shown here is derived from an EMBL/GenBank/DDBJ whole genome shotgun (WGS) entry which is preliminary data.</text>
</comment>
<evidence type="ECO:0000313" key="3">
    <source>
        <dbReference type="Proteomes" id="UP000017819"/>
    </source>
</evidence>
<dbReference type="RefSeq" id="WP_023432711.1">
    <property type="nucleotide sequence ID" value="NZ_AWXZ01000035.1"/>
</dbReference>
<keyword evidence="1" id="KW-0472">Membrane</keyword>
<keyword evidence="3" id="KW-1185">Reference proteome</keyword>
<dbReference type="STRING" id="631454.N177_2582"/>
<dbReference type="AlphaFoldDB" id="V4TCV3"/>
<keyword evidence="1" id="KW-0812">Transmembrane</keyword>
<protein>
    <recommendedName>
        <fullName evidence="4">PAS domain-containing protein</fullName>
    </recommendedName>
</protein>
<reference evidence="2 3" key="1">
    <citation type="journal article" date="2014" name="Genome Announc.">
        <title>Draft Genome Sequence of Lutibaculum baratangense Strain AMV1T, Isolated from a Mud Volcano in Andamans, India.</title>
        <authorList>
            <person name="Singh A."/>
            <person name="Sreenivas A."/>
            <person name="Sathyanarayana Reddy G."/>
            <person name="Pinnaka A.K."/>
            <person name="Shivaji S."/>
        </authorList>
    </citation>
    <scope>NUCLEOTIDE SEQUENCE [LARGE SCALE GENOMIC DNA]</scope>
    <source>
        <strain evidence="2 3">AMV1</strain>
    </source>
</reference>
<proteinExistence type="predicted"/>
<gene>
    <name evidence="2" type="ORF">N177_2582</name>
</gene>